<keyword evidence="2" id="KW-1185">Reference proteome</keyword>
<dbReference type="AlphaFoldDB" id="A0AA38SMA0"/>
<proteinExistence type="predicted"/>
<organism evidence="1 2">
    <name type="scientific">Centaurea solstitialis</name>
    <name type="common">yellow star-thistle</name>
    <dbReference type="NCBI Taxonomy" id="347529"/>
    <lineage>
        <taxon>Eukaryota</taxon>
        <taxon>Viridiplantae</taxon>
        <taxon>Streptophyta</taxon>
        <taxon>Embryophyta</taxon>
        <taxon>Tracheophyta</taxon>
        <taxon>Spermatophyta</taxon>
        <taxon>Magnoliopsida</taxon>
        <taxon>eudicotyledons</taxon>
        <taxon>Gunneridae</taxon>
        <taxon>Pentapetalae</taxon>
        <taxon>asterids</taxon>
        <taxon>campanulids</taxon>
        <taxon>Asterales</taxon>
        <taxon>Asteraceae</taxon>
        <taxon>Carduoideae</taxon>
        <taxon>Cardueae</taxon>
        <taxon>Centaureinae</taxon>
        <taxon>Centaurea</taxon>
    </lineage>
</organism>
<dbReference type="EMBL" id="JARYMX010000006">
    <property type="protein sequence ID" value="KAJ9545294.1"/>
    <property type="molecule type" value="Genomic_DNA"/>
</dbReference>
<gene>
    <name evidence="1" type="ORF">OSB04_025001</name>
</gene>
<evidence type="ECO:0000313" key="1">
    <source>
        <dbReference type="EMBL" id="KAJ9545294.1"/>
    </source>
</evidence>
<dbReference type="Proteomes" id="UP001172457">
    <property type="component" value="Chromosome 6"/>
</dbReference>
<evidence type="ECO:0000313" key="2">
    <source>
        <dbReference type="Proteomes" id="UP001172457"/>
    </source>
</evidence>
<protein>
    <submittedName>
        <fullName evidence="1">Uncharacterized protein</fullName>
    </submittedName>
</protein>
<sequence length="225" mass="26167">MSRLDQVAPPRIMFHQYKLLHLKTMFYGTGPPIVGGLEILYKFLLDLQNVGNGPGPIQSVYQTHLYRYPRPHWVQTNPRQFWAEARLLKHAAWGRSPRTSRMRPAGLKLRVNVVSLESVEREGIFISVPSCKIDEKCHVSTYDTYAYDVTMAHQSATRVNELLRARHSIDIRYHFIKDHVEKGNIELYFVESDLQLADLFTKAFDEKRHYFLLSKLGMLDLPPKV</sequence>
<name>A0AA38SMA0_9ASTR</name>
<reference evidence="1" key="1">
    <citation type="submission" date="2023-03" db="EMBL/GenBank/DDBJ databases">
        <title>Chromosome-scale reference genome and RAD-based genetic map of yellow starthistle (Centaurea solstitialis) reveal putative structural variation and QTLs associated with invader traits.</title>
        <authorList>
            <person name="Reatini B."/>
            <person name="Cang F.A."/>
            <person name="Jiang Q."/>
            <person name="Mckibben M.T.W."/>
            <person name="Barker M.S."/>
            <person name="Rieseberg L.H."/>
            <person name="Dlugosch K.M."/>
        </authorList>
    </citation>
    <scope>NUCLEOTIDE SEQUENCE</scope>
    <source>
        <strain evidence="1">CAN-66</strain>
        <tissue evidence="1">Leaf</tissue>
    </source>
</reference>
<comment type="caution">
    <text evidence="1">The sequence shown here is derived from an EMBL/GenBank/DDBJ whole genome shotgun (WGS) entry which is preliminary data.</text>
</comment>
<accession>A0AA38SMA0</accession>